<feature type="binding site" evidence="1">
    <location>
        <position position="209"/>
    </location>
    <ligand>
        <name>Mg(2+)</name>
        <dbReference type="ChEBI" id="CHEBI:18420"/>
        <label>1</label>
    </ligand>
</feature>
<comment type="caution">
    <text evidence="2">The sequence shown here is derived from an EMBL/GenBank/DDBJ whole genome shotgun (WGS) entry which is preliminary data.</text>
</comment>
<gene>
    <name evidence="2" type="ORF">DO97_20725</name>
</gene>
<dbReference type="RefSeq" id="WP_036536918.1">
    <property type="nucleotide sequence ID" value="NZ_JJML01000084.1"/>
</dbReference>
<feature type="binding site" evidence="1">
    <location>
        <position position="208"/>
    </location>
    <ligand>
        <name>Mg(2+)</name>
        <dbReference type="ChEBI" id="CHEBI:18420"/>
        <label>1</label>
    </ligand>
</feature>
<evidence type="ECO:0000256" key="1">
    <source>
        <dbReference type="PIRSR" id="PIRSR605502-1"/>
    </source>
</evidence>
<dbReference type="Gene3D" id="1.10.4080.10">
    <property type="entry name" value="ADP-ribosylation/Crystallin J1"/>
    <property type="match status" value="1"/>
</dbReference>
<dbReference type="SUPFAM" id="SSF101478">
    <property type="entry name" value="ADP-ribosylglycohydrolase"/>
    <property type="match status" value="1"/>
</dbReference>
<dbReference type="PANTHER" id="PTHR16222:SF12">
    <property type="entry name" value="ADP-RIBOSYLGLYCOHYDROLASE-RELATED"/>
    <property type="match status" value="1"/>
</dbReference>
<name>A0A098THE5_9CYAN</name>
<evidence type="ECO:0000313" key="2">
    <source>
        <dbReference type="EMBL" id="KGF71397.1"/>
    </source>
</evidence>
<dbReference type="InterPro" id="IPR036705">
    <property type="entry name" value="Ribosyl_crysJ1_sf"/>
</dbReference>
<sequence length="254" mass="27911">MLGAIVGDIVGSTYEGKIIRSKDFELFSSKSHFTDDTVLTIAVADSILNNDNNYTQSIKQYFNQYPRAGYGARFMLWGFSDSLEPYNSFGNGSAMRVSPIAYAFDDLETVLKEAERSASVTHNHPEGIKGAQAIAVAIFMARKKYSKPEIKAFIENTFNYDLSLELNTVEPAGVTCQRSVPQAVIAFLESTGFEDTIRNAIFIGGDSDTLACMAGGIAEAFYGGIPEPIAQQALLTLDSFLRSITERFLLKYQP</sequence>
<feature type="binding site" evidence="1">
    <location>
        <position position="36"/>
    </location>
    <ligand>
        <name>Mg(2+)</name>
        <dbReference type="ChEBI" id="CHEBI:18420"/>
        <label>1</label>
    </ligand>
</feature>
<feature type="binding site" evidence="1">
    <location>
        <position position="34"/>
    </location>
    <ligand>
        <name>Mg(2+)</name>
        <dbReference type="ChEBI" id="CHEBI:18420"/>
        <label>1</label>
    </ligand>
</feature>
<dbReference type="InterPro" id="IPR050792">
    <property type="entry name" value="ADP-ribosylglycohydrolase"/>
</dbReference>
<protein>
    <submittedName>
        <fullName evidence="2">Crystallin</fullName>
    </submittedName>
</protein>
<dbReference type="InterPro" id="IPR005502">
    <property type="entry name" value="Ribosyl_crysJ1"/>
</dbReference>
<evidence type="ECO:0000313" key="3">
    <source>
        <dbReference type="Proteomes" id="UP000030170"/>
    </source>
</evidence>
<proteinExistence type="predicted"/>
<dbReference type="Pfam" id="PF03747">
    <property type="entry name" value="ADP_ribosyl_GH"/>
    <property type="match status" value="1"/>
</dbReference>
<dbReference type="Proteomes" id="UP000030170">
    <property type="component" value="Unassembled WGS sequence"/>
</dbReference>
<reference evidence="2 3" key="1">
    <citation type="journal article" date="2014" name="Mol. Ecol.">
        <title>Evolution of Synechococcus.</title>
        <authorList>
            <person name="Dvorak P."/>
            <person name="Casamatta D."/>
            <person name="Hasler P."/>
            <person name="Poulickova A."/>
            <person name="Ondrej V."/>
            <person name="Sanges R."/>
        </authorList>
    </citation>
    <scope>NUCLEOTIDE SEQUENCE [LARGE SCALE GENOMIC DNA]</scope>
    <source>
        <strain evidence="2 3">CAUP A 1101</strain>
    </source>
</reference>
<keyword evidence="1" id="KW-0479">Metal-binding</keyword>
<dbReference type="STRING" id="1497020.DO97_20725"/>
<organism evidence="2 3">
    <name type="scientific">Neosynechococcus sphagnicola sy1</name>
    <dbReference type="NCBI Taxonomy" id="1497020"/>
    <lineage>
        <taxon>Bacteria</taxon>
        <taxon>Bacillati</taxon>
        <taxon>Cyanobacteriota</taxon>
        <taxon>Cyanophyceae</taxon>
        <taxon>Neosynechococcales</taxon>
        <taxon>Neosynechococcaceae</taxon>
        <taxon>Neosynechococcus</taxon>
    </lineage>
</organism>
<dbReference type="PANTHER" id="PTHR16222">
    <property type="entry name" value="ADP-RIBOSYLGLYCOHYDROLASE"/>
    <property type="match status" value="1"/>
</dbReference>
<keyword evidence="3" id="KW-1185">Reference proteome</keyword>
<dbReference type="EMBL" id="JJML01000084">
    <property type="protein sequence ID" value="KGF71397.1"/>
    <property type="molecule type" value="Genomic_DNA"/>
</dbReference>
<feature type="binding site" evidence="1">
    <location>
        <position position="206"/>
    </location>
    <ligand>
        <name>Mg(2+)</name>
        <dbReference type="ChEBI" id="CHEBI:18420"/>
        <label>1</label>
    </ligand>
</feature>
<feature type="binding site" evidence="1">
    <location>
        <position position="35"/>
    </location>
    <ligand>
        <name>Mg(2+)</name>
        <dbReference type="ChEBI" id="CHEBI:18420"/>
        <label>1</label>
    </ligand>
</feature>
<comment type="cofactor">
    <cofactor evidence="1">
        <name>Mg(2+)</name>
        <dbReference type="ChEBI" id="CHEBI:18420"/>
    </cofactor>
    <text evidence="1">Binds 2 magnesium ions per subunit.</text>
</comment>
<dbReference type="AlphaFoldDB" id="A0A098THE5"/>
<dbReference type="GO" id="GO:0046872">
    <property type="term" value="F:metal ion binding"/>
    <property type="evidence" value="ECO:0007669"/>
    <property type="project" value="UniProtKB-KW"/>
</dbReference>
<dbReference type="OrthoDB" id="9798107at2"/>
<accession>A0A098THE5</accession>
<keyword evidence="1" id="KW-0460">Magnesium</keyword>